<proteinExistence type="predicted"/>
<gene>
    <name evidence="1" type="ORF">DPCES_3882</name>
</gene>
<dbReference type="RefSeq" id="WP_015943655.1">
    <property type="nucleotide sequence ID" value="NZ_JAYFNZ010000042.1"/>
</dbReference>
<sequence length="301" mass="35234">MDYRYQTSKPVSRSKLRMILGRIYFTWRRYWQWTFNRSNRYALSSGERELAHSVAVHKTPLYRRLRHVDMWLQENKAINLKLACGKLNKIIVRPGETFSFWRLVGKPTQAKGYQKGMVLTNGSFTAGVGGGLCQLSNLIYWMTLHTSLTIIERWRHTHDVFPDANRTQPFGSGATVVYNYVDLQIRNDTPYEYQLLVRVGDNDLEGEWRCEHPSSRTFQIYESEHLIKQEWWGAYTRHNVIKRKTFDLSGGLLADEFVTENHALMMYEPLLQAGEESDTTPPTTLHDISCDSEFTRYYPKS</sequence>
<protein>
    <submittedName>
        <fullName evidence="1">Vancomycin B-type resistance protein VanW</fullName>
    </submittedName>
</protein>
<organism evidence="1">
    <name type="scientific">Desulfitobacterium hafniense</name>
    <name type="common">Desulfitobacterium frappieri</name>
    <dbReference type="NCBI Taxonomy" id="49338"/>
    <lineage>
        <taxon>Bacteria</taxon>
        <taxon>Bacillati</taxon>
        <taxon>Bacillota</taxon>
        <taxon>Clostridia</taxon>
        <taxon>Eubacteriales</taxon>
        <taxon>Desulfitobacteriaceae</taxon>
        <taxon>Desulfitobacterium</taxon>
    </lineage>
</organism>
<dbReference type="InterPro" id="IPR007391">
    <property type="entry name" value="Vancomycin_resist_VanW"/>
</dbReference>
<dbReference type="EMBL" id="LK996017">
    <property type="protein sequence ID" value="CDX03768.1"/>
    <property type="molecule type" value="Genomic_DNA"/>
</dbReference>
<dbReference type="AlphaFoldDB" id="A0A098B4F1"/>
<dbReference type="PANTHER" id="PTHR35788:SF1">
    <property type="entry name" value="EXPORTED PROTEIN"/>
    <property type="match status" value="1"/>
</dbReference>
<dbReference type="PANTHER" id="PTHR35788">
    <property type="entry name" value="EXPORTED PROTEIN-RELATED"/>
    <property type="match status" value="1"/>
</dbReference>
<dbReference type="InterPro" id="IPR052913">
    <property type="entry name" value="Glycopeptide_resist_protein"/>
</dbReference>
<evidence type="ECO:0000313" key="1">
    <source>
        <dbReference type="EMBL" id="CDX03768.1"/>
    </source>
</evidence>
<dbReference type="PATRIC" id="fig|49338.4.peg.4173"/>
<name>A0A098B4F1_DESHA</name>
<accession>A0A098B4F1</accession>
<dbReference type="Pfam" id="PF04294">
    <property type="entry name" value="VanW"/>
    <property type="match status" value="1"/>
</dbReference>
<reference evidence="1" key="1">
    <citation type="submission" date="2014-07" db="EMBL/GenBank/DDBJ databases">
        <authorList>
            <person name="Hornung V.Bastian."/>
        </authorList>
    </citation>
    <scope>NUCLEOTIDE SEQUENCE</scope>
    <source>
        <strain evidence="1">PCE-S</strain>
    </source>
</reference>